<keyword evidence="1" id="KW-0472">Membrane</keyword>
<organism evidence="2 3">
    <name type="scientific">Candidatus Mediterraneibacter faecavium</name>
    <dbReference type="NCBI Taxonomy" id="2838668"/>
    <lineage>
        <taxon>Bacteria</taxon>
        <taxon>Bacillati</taxon>
        <taxon>Bacillota</taxon>
        <taxon>Clostridia</taxon>
        <taxon>Lachnospirales</taxon>
        <taxon>Lachnospiraceae</taxon>
        <taxon>Mediterraneibacter</taxon>
    </lineage>
</organism>
<name>A0A9D2Q823_9FIRM</name>
<reference evidence="2" key="2">
    <citation type="submission" date="2021-04" db="EMBL/GenBank/DDBJ databases">
        <authorList>
            <person name="Gilroy R."/>
        </authorList>
    </citation>
    <scope>NUCLEOTIDE SEQUENCE</scope>
    <source>
        <strain evidence="2">CHK196-7946</strain>
    </source>
</reference>
<comment type="caution">
    <text evidence="2">The sequence shown here is derived from an EMBL/GenBank/DDBJ whole genome shotgun (WGS) entry which is preliminary data.</text>
</comment>
<proteinExistence type="predicted"/>
<dbReference type="Proteomes" id="UP000823902">
    <property type="component" value="Unassembled WGS sequence"/>
</dbReference>
<evidence type="ECO:0000256" key="1">
    <source>
        <dbReference type="SAM" id="Phobius"/>
    </source>
</evidence>
<reference evidence="2" key="1">
    <citation type="journal article" date="2021" name="PeerJ">
        <title>Extensive microbial diversity within the chicken gut microbiome revealed by metagenomics and culture.</title>
        <authorList>
            <person name="Gilroy R."/>
            <person name="Ravi A."/>
            <person name="Getino M."/>
            <person name="Pursley I."/>
            <person name="Horton D.L."/>
            <person name="Alikhan N.F."/>
            <person name="Baker D."/>
            <person name="Gharbi K."/>
            <person name="Hall N."/>
            <person name="Watson M."/>
            <person name="Adriaenssens E.M."/>
            <person name="Foster-Nyarko E."/>
            <person name="Jarju S."/>
            <person name="Secka A."/>
            <person name="Antonio M."/>
            <person name="Oren A."/>
            <person name="Chaudhuri R.R."/>
            <person name="La Ragione R."/>
            <person name="Hildebrand F."/>
            <person name="Pallen M.J."/>
        </authorList>
    </citation>
    <scope>NUCLEOTIDE SEQUENCE</scope>
    <source>
        <strain evidence="2">CHK196-7946</strain>
    </source>
</reference>
<evidence type="ECO:0000313" key="3">
    <source>
        <dbReference type="Proteomes" id="UP000823902"/>
    </source>
</evidence>
<feature type="transmembrane region" description="Helical" evidence="1">
    <location>
        <begin position="28"/>
        <end position="48"/>
    </location>
</feature>
<accession>A0A9D2Q823</accession>
<dbReference type="AlphaFoldDB" id="A0A9D2Q823"/>
<sequence length="99" mass="11439">MGIGTEYAGCREDRAAGKRQRLPAEYRFWRINVWLVAFIPLSVIYNMLMQGIPAPYPMMISNYMYIDFALFWIVYLMSGGMTTAILKSRKNGKESEAKQ</sequence>
<feature type="transmembrane region" description="Helical" evidence="1">
    <location>
        <begin position="68"/>
        <end position="86"/>
    </location>
</feature>
<keyword evidence="1" id="KW-1133">Transmembrane helix</keyword>
<dbReference type="EMBL" id="DWVY01000031">
    <property type="protein sequence ID" value="HJC74598.1"/>
    <property type="molecule type" value="Genomic_DNA"/>
</dbReference>
<keyword evidence="1" id="KW-0812">Transmembrane</keyword>
<gene>
    <name evidence="2" type="ORF">H9697_06595</name>
</gene>
<protein>
    <submittedName>
        <fullName evidence="2">Uncharacterized protein</fullName>
    </submittedName>
</protein>
<evidence type="ECO:0000313" key="2">
    <source>
        <dbReference type="EMBL" id="HJC74598.1"/>
    </source>
</evidence>